<evidence type="ECO:0000313" key="7">
    <source>
        <dbReference type="EMBL" id="RMX40511.1"/>
    </source>
</evidence>
<dbReference type="InterPro" id="IPR008628">
    <property type="entry name" value="GPP34-like"/>
</dbReference>
<dbReference type="Pfam" id="PF05719">
    <property type="entry name" value="GPP34"/>
    <property type="match status" value="1"/>
</dbReference>
<evidence type="ECO:0000256" key="2">
    <source>
        <dbReference type="ARBA" id="ARBA00007284"/>
    </source>
</evidence>
<gene>
    <name evidence="7" type="ORF">pdam_00007523</name>
</gene>
<comment type="caution">
    <text evidence="7">The sequence shown here is derived from an EMBL/GenBank/DDBJ whole genome shotgun (WGS) entry which is preliminary data.</text>
</comment>
<dbReference type="AlphaFoldDB" id="A0A3M6TGQ3"/>
<evidence type="ECO:0000256" key="6">
    <source>
        <dbReference type="SAM" id="Coils"/>
    </source>
</evidence>
<name>A0A3M6TGQ3_POCDA</name>
<keyword evidence="8" id="KW-1185">Reference proteome</keyword>
<keyword evidence="5" id="KW-0472">Membrane</keyword>
<comment type="subcellular location">
    <subcellularLocation>
        <location evidence="1">Golgi apparatus membrane</location>
        <topology evidence="1">Peripheral membrane protein</topology>
        <orientation evidence="1">Cytoplasmic side</orientation>
    </subcellularLocation>
</comment>
<organism evidence="7 8">
    <name type="scientific">Pocillopora damicornis</name>
    <name type="common">Cauliflower coral</name>
    <name type="synonym">Millepora damicornis</name>
    <dbReference type="NCBI Taxonomy" id="46731"/>
    <lineage>
        <taxon>Eukaryota</taxon>
        <taxon>Metazoa</taxon>
        <taxon>Cnidaria</taxon>
        <taxon>Anthozoa</taxon>
        <taxon>Hexacorallia</taxon>
        <taxon>Scleractinia</taxon>
        <taxon>Astrocoeniina</taxon>
        <taxon>Pocilloporidae</taxon>
        <taxon>Pocillopora</taxon>
    </lineage>
</organism>
<accession>A0A3M6TGQ3</accession>
<evidence type="ECO:0000256" key="5">
    <source>
        <dbReference type="ARBA" id="ARBA00023136"/>
    </source>
</evidence>
<evidence type="ECO:0000313" key="8">
    <source>
        <dbReference type="Proteomes" id="UP000275408"/>
    </source>
</evidence>
<dbReference type="OrthoDB" id="5978844at2759"/>
<dbReference type="EMBL" id="RCHS01003618">
    <property type="protein sequence ID" value="RMX40511.1"/>
    <property type="molecule type" value="Genomic_DNA"/>
</dbReference>
<keyword evidence="3" id="KW-0333">Golgi apparatus</keyword>
<keyword evidence="6" id="KW-0175">Coiled coil</keyword>
<dbReference type="OMA" id="CEAYCLL"/>
<dbReference type="Proteomes" id="UP000275408">
    <property type="component" value="Unassembled WGS sequence"/>
</dbReference>
<protein>
    <submittedName>
        <fullName evidence="7">Uncharacterized protein</fullName>
    </submittedName>
</protein>
<comment type="similarity">
    <text evidence="2">Belongs to the GOLPH3/VPS74 family.</text>
</comment>
<evidence type="ECO:0000256" key="3">
    <source>
        <dbReference type="ARBA" id="ARBA00023034"/>
    </source>
</evidence>
<proteinExistence type="inferred from homology"/>
<feature type="coiled-coil region" evidence="6">
    <location>
        <begin position="227"/>
        <end position="254"/>
    </location>
</feature>
<dbReference type="GO" id="GO:0000139">
    <property type="term" value="C:Golgi membrane"/>
    <property type="evidence" value="ECO:0007669"/>
    <property type="project" value="UniProtKB-SubCell"/>
</dbReference>
<dbReference type="InterPro" id="IPR038261">
    <property type="entry name" value="GPP34-like_sf"/>
</dbReference>
<keyword evidence="4" id="KW-0446">Lipid-binding</keyword>
<dbReference type="Gene3D" id="1.10.3630.10">
    <property type="entry name" value="yeast vps74-n-term truncation variant domain like"/>
    <property type="match status" value="1"/>
</dbReference>
<sequence length="273" mass="31050">MADGDADYSPKLAENLLEIFQSDRFVTECFKERNLKISQALCLLWHDQSTGDVPGRKASAPHFGNISAAVIIDLYVLGKVSFEDAQASCLGVKYKEMVLQVKDFTPTDSYLDNCMFNQILERTRKHPDKPRSVSKWILKGSNYHKPSCVSATFDSLVDLGLMKKEPRLLGTSVRYPVINAVPQNELVKEIQMIALAGHAVDGFTWTLLKLARFSDSLYLGGAPMLKHLFHKKEYEQAKKNIEKLVETKKENAKKRGWKKDKDLEFYNLCEIEQ</sequence>
<evidence type="ECO:0000256" key="4">
    <source>
        <dbReference type="ARBA" id="ARBA00023121"/>
    </source>
</evidence>
<evidence type="ECO:0000256" key="1">
    <source>
        <dbReference type="ARBA" id="ARBA00004255"/>
    </source>
</evidence>
<reference evidence="7 8" key="1">
    <citation type="journal article" date="2018" name="Sci. Rep.">
        <title>Comparative analysis of the Pocillopora damicornis genome highlights role of immune system in coral evolution.</title>
        <authorList>
            <person name="Cunning R."/>
            <person name="Bay R.A."/>
            <person name="Gillette P."/>
            <person name="Baker A.C."/>
            <person name="Traylor-Knowles N."/>
        </authorList>
    </citation>
    <scope>NUCLEOTIDE SEQUENCE [LARGE SCALE GENOMIC DNA]</scope>
    <source>
        <strain evidence="7">RSMAS</strain>
        <tissue evidence="7">Whole animal</tissue>
    </source>
</reference>
<dbReference type="GO" id="GO:0070273">
    <property type="term" value="F:phosphatidylinositol-4-phosphate binding"/>
    <property type="evidence" value="ECO:0007669"/>
    <property type="project" value="InterPro"/>
</dbReference>